<name>A0AAD3DQZ6_9CHLO</name>
<proteinExistence type="predicted"/>
<organism evidence="2 3">
    <name type="scientific">Astrephomene gubernaculifera</name>
    <dbReference type="NCBI Taxonomy" id="47775"/>
    <lineage>
        <taxon>Eukaryota</taxon>
        <taxon>Viridiplantae</taxon>
        <taxon>Chlorophyta</taxon>
        <taxon>core chlorophytes</taxon>
        <taxon>Chlorophyceae</taxon>
        <taxon>CS clade</taxon>
        <taxon>Chlamydomonadales</taxon>
        <taxon>Astrephomenaceae</taxon>
        <taxon>Astrephomene</taxon>
    </lineage>
</organism>
<feature type="transmembrane region" description="Helical" evidence="1">
    <location>
        <begin position="42"/>
        <end position="64"/>
    </location>
</feature>
<dbReference type="Proteomes" id="UP001054857">
    <property type="component" value="Unassembled WGS sequence"/>
</dbReference>
<keyword evidence="3" id="KW-1185">Reference proteome</keyword>
<evidence type="ECO:0000313" key="3">
    <source>
        <dbReference type="Proteomes" id="UP001054857"/>
    </source>
</evidence>
<reference evidence="2 3" key="1">
    <citation type="journal article" date="2021" name="Sci. Rep.">
        <title>Genome sequencing of the multicellular alga Astrephomene provides insights into convergent evolution of germ-soma differentiation.</title>
        <authorList>
            <person name="Yamashita S."/>
            <person name="Yamamoto K."/>
            <person name="Matsuzaki R."/>
            <person name="Suzuki S."/>
            <person name="Yamaguchi H."/>
            <person name="Hirooka S."/>
            <person name="Minakuchi Y."/>
            <person name="Miyagishima S."/>
            <person name="Kawachi M."/>
            <person name="Toyoda A."/>
            <person name="Nozaki H."/>
        </authorList>
    </citation>
    <scope>NUCLEOTIDE SEQUENCE [LARGE SCALE GENOMIC DNA]</scope>
    <source>
        <strain evidence="2 3">NIES-4017</strain>
    </source>
</reference>
<comment type="caution">
    <text evidence="2">The sequence shown here is derived from an EMBL/GenBank/DDBJ whole genome shotgun (WGS) entry which is preliminary data.</text>
</comment>
<keyword evidence="1" id="KW-1133">Transmembrane helix</keyword>
<evidence type="ECO:0000256" key="1">
    <source>
        <dbReference type="SAM" id="Phobius"/>
    </source>
</evidence>
<dbReference type="EMBL" id="BMAR01000014">
    <property type="protein sequence ID" value="GFR46435.1"/>
    <property type="molecule type" value="Genomic_DNA"/>
</dbReference>
<dbReference type="AlphaFoldDB" id="A0AAD3DQZ6"/>
<sequence>MDDEAEAQRLAATVRLRDEQRRAALRYLTPGGFQGLTPARRVMLAVLSMFVLLVLPPAEILFWNRMEATWRLPVAICTFCSGAVIIFFSSTNPGRRWDDSKAGVMDRLGRLAWLVVIVCRFLSRCALLCFTGTVAAIHTAIWAVWAGLLSRW</sequence>
<keyword evidence="1" id="KW-0812">Transmembrane</keyword>
<gene>
    <name evidence="2" type="ORF">Agub_g8009</name>
</gene>
<feature type="transmembrane region" description="Helical" evidence="1">
    <location>
        <begin position="70"/>
        <end position="90"/>
    </location>
</feature>
<evidence type="ECO:0000313" key="2">
    <source>
        <dbReference type="EMBL" id="GFR46435.1"/>
    </source>
</evidence>
<protein>
    <submittedName>
        <fullName evidence="2">Uncharacterized protein</fullName>
    </submittedName>
</protein>
<feature type="transmembrane region" description="Helical" evidence="1">
    <location>
        <begin position="111"/>
        <end position="144"/>
    </location>
</feature>
<keyword evidence="1" id="KW-0472">Membrane</keyword>
<accession>A0AAD3DQZ6</accession>